<dbReference type="InterPro" id="IPR020846">
    <property type="entry name" value="MFS_dom"/>
</dbReference>
<comment type="caution">
    <text evidence="8">The sequence shown here is derived from an EMBL/GenBank/DDBJ whole genome shotgun (WGS) entry which is preliminary data.</text>
</comment>
<dbReference type="InterPro" id="IPR011701">
    <property type="entry name" value="MFS"/>
</dbReference>
<evidence type="ECO:0000256" key="3">
    <source>
        <dbReference type="ARBA" id="ARBA00022989"/>
    </source>
</evidence>
<dbReference type="Proteomes" id="UP000559256">
    <property type="component" value="Unassembled WGS sequence"/>
</dbReference>
<feature type="transmembrane region" description="Helical" evidence="6">
    <location>
        <begin position="385"/>
        <end position="406"/>
    </location>
</feature>
<dbReference type="PROSITE" id="PS50850">
    <property type="entry name" value="MFS"/>
    <property type="match status" value="1"/>
</dbReference>
<evidence type="ECO:0000259" key="7">
    <source>
        <dbReference type="PROSITE" id="PS50850"/>
    </source>
</evidence>
<reference evidence="8 9" key="1">
    <citation type="journal article" date="2020" name="ISME J.">
        <title>Uncovering the hidden diversity of litter-decomposition mechanisms in mushroom-forming fungi.</title>
        <authorList>
            <person name="Floudas D."/>
            <person name="Bentzer J."/>
            <person name="Ahren D."/>
            <person name="Johansson T."/>
            <person name="Persson P."/>
            <person name="Tunlid A."/>
        </authorList>
    </citation>
    <scope>NUCLEOTIDE SEQUENCE [LARGE SCALE GENOMIC DNA]</scope>
    <source>
        <strain evidence="8 9">CBS 291.85</strain>
    </source>
</reference>
<evidence type="ECO:0000256" key="2">
    <source>
        <dbReference type="ARBA" id="ARBA00022692"/>
    </source>
</evidence>
<feature type="domain" description="Major facilitator superfamily (MFS) profile" evidence="7">
    <location>
        <begin position="1"/>
        <end position="475"/>
    </location>
</feature>
<comment type="subcellular location">
    <subcellularLocation>
        <location evidence="1">Membrane</location>
        <topology evidence="1">Multi-pass membrane protein</topology>
    </subcellularLocation>
</comment>
<accession>A0A8H5LLK9</accession>
<feature type="transmembrane region" description="Helical" evidence="6">
    <location>
        <begin position="314"/>
        <end position="338"/>
    </location>
</feature>
<dbReference type="GO" id="GO:0022857">
    <property type="term" value="F:transmembrane transporter activity"/>
    <property type="evidence" value="ECO:0007669"/>
    <property type="project" value="InterPro"/>
</dbReference>
<sequence>MKDGSQYVNALPQEPAQPGEKTEKPPSIALITVEHETSAPATTNDARLNFSPRQRAVILAVVCFSGMVSPLSSLMYTPALPTIADALGVSISYVNLTVTIYLVFQGITPSICGSLSDFYGRRIIYLATLLITVGSSIGLCLADSFAGSSRIRDVAPASIRGGYIGLYSAGVHVGTSSGPVFGGLLARYSGWHGIFYFLLALSVSRFLLVFFILPETHHFVRSGRGWRPPRYLQPPFGLSWFSPDSQHCEEGPRSHFVLLYAQPRRLDFLGPLRIMKYLDVLCALIFTGIAYTVWQDNVIATSAIYSSRYGLSEAKISLTYLADGAGALIGDIAIGRILDHDYKRQAGKGDLAIEHARMLSLSYNVPAFITLNLVYGWIFQAHVHISVPIILSFLIGYFDSCILATYSTLMVDLFEEAASTSSASINLVRCLLGAVGSSTIDLMIRAMGIGWTFTTLSGIMMLGIPLVWYQYRFGYRGRARRLEDGVQGGLPS</sequence>
<keyword evidence="9" id="KW-1185">Reference proteome</keyword>
<feature type="transmembrane region" description="Helical" evidence="6">
    <location>
        <begin position="124"/>
        <end position="146"/>
    </location>
</feature>
<protein>
    <recommendedName>
        <fullName evidence="7">Major facilitator superfamily (MFS) profile domain-containing protein</fullName>
    </recommendedName>
</protein>
<name>A0A8H5LLK9_9AGAR</name>
<evidence type="ECO:0000313" key="9">
    <source>
        <dbReference type="Proteomes" id="UP000559256"/>
    </source>
</evidence>
<dbReference type="Gene3D" id="1.20.1720.10">
    <property type="entry name" value="Multidrug resistance protein D"/>
    <property type="match status" value="2"/>
</dbReference>
<dbReference type="OrthoDB" id="440553at2759"/>
<evidence type="ECO:0000256" key="1">
    <source>
        <dbReference type="ARBA" id="ARBA00004141"/>
    </source>
</evidence>
<proteinExistence type="predicted"/>
<keyword evidence="3 6" id="KW-1133">Transmembrane helix</keyword>
<dbReference type="AlphaFoldDB" id="A0A8H5LLK9"/>
<evidence type="ECO:0000313" key="8">
    <source>
        <dbReference type="EMBL" id="KAF5361717.1"/>
    </source>
</evidence>
<evidence type="ECO:0000256" key="4">
    <source>
        <dbReference type="ARBA" id="ARBA00023136"/>
    </source>
</evidence>
<dbReference type="PANTHER" id="PTHR23502:SF151">
    <property type="entry name" value="MAJOR FACILITATOR SUPERFAMILY (MFS) PROFILE DOMAIN-CONTAINING PROTEIN"/>
    <property type="match status" value="1"/>
</dbReference>
<feature type="transmembrane region" description="Helical" evidence="6">
    <location>
        <begin position="427"/>
        <end position="444"/>
    </location>
</feature>
<dbReference type="PANTHER" id="PTHR23502">
    <property type="entry name" value="MAJOR FACILITATOR SUPERFAMILY"/>
    <property type="match status" value="1"/>
</dbReference>
<feature type="region of interest" description="Disordered" evidence="5">
    <location>
        <begin position="1"/>
        <end position="24"/>
    </location>
</feature>
<evidence type="ECO:0000256" key="6">
    <source>
        <dbReference type="SAM" id="Phobius"/>
    </source>
</evidence>
<feature type="transmembrane region" description="Helical" evidence="6">
    <location>
        <begin position="274"/>
        <end position="294"/>
    </location>
</feature>
<dbReference type="InterPro" id="IPR036259">
    <property type="entry name" value="MFS_trans_sf"/>
</dbReference>
<keyword evidence="4 6" id="KW-0472">Membrane</keyword>
<feature type="transmembrane region" description="Helical" evidence="6">
    <location>
        <begin position="450"/>
        <end position="471"/>
    </location>
</feature>
<gene>
    <name evidence="8" type="ORF">D9758_007287</name>
</gene>
<organism evidence="8 9">
    <name type="scientific">Tetrapyrgos nigripes</name>
    <dbReference type="NCBI Taxonomy" id="182062"/>
    <lineage>
        <taxon>Eukaryota</taxon>
        <taxon>Fungi</taxon>
        <taxon>Dikarya</taxon>
        <taxon>Basidiomycota</taxon>
        <taxon>Agaricomycotina</taxon>
        <taxon>Agaricomycetes</taxon>
        <taxon>Agaricomycetidae</taxon>
        <taxon>Agaricales</taxon>
        <taxon>Marasmiineae</taxon>
        <taxon>Marasmiaceae</taxon>
        <taxon>Tetrapyrgos</taxon>
    </lineage>
</organism>
<dbReference type="Gene3D" id="1.20.1250.20">
    <property type="entry name" value="MFS general substrate transporter like domains"/>
    <property type="match status" value="1"/>
</dbReference>
<keyword evidence="2 6" id="KW-0812">Transmembrane</keyword>
<evidence type="ECO:0000256" key="5">
    <source>
        <dbReference type="SAM" id="MobiDB-lite"/>
    </source>
</evidence>
<dbReference type="GO" id="GO:0005886">
    <property type="term" value="C:plasma membrane"/>
    <property type="evidence" value="ECO:0007669"/>
    <property type="project" value="TreeGrafter"/>
</dbReference>
<feature type="transmembrane region" description="Helical" evidence="6">
    <location>
        <begin position="56"/>
        <end position="76"/>
    </location>
</feature>
<feature type="transmembrane region" description="Helical" evidence="6">
    <location>
        <begin position="359"/>
        <end position="379"/>
    </location>
</feature>
<dbReference type="SUPFAM" id="SSF103473">
    <property type="entry name" value="MFS general substrate transporter"/>
    <property type="match status" value="1"/>
</dbReference>
<dbReference type="EMBL" id="JAACJM010000039">
    <property type="protein sequence ID" value="KAF5361717.1"/>
    <property type="molecule type" value="Genomic_DNA"/>
</dbReference>
<dbReference type="Pfam" id="PF07690">
    <property type="entry name" value="MFS_1"/>
    <property type="match status" value="1"/>
</dbReference>
<feature type="transmembrane region" description="Helical" evidence="6">
    <location>
        <begin position="194"/>
        <end position="213"/>
    </location>
</feature>